<dbReference type="EMBL" id="BK015895">
    <property type="protein sequence ID" value="DAD72155.1"/>
    <property type="molecule type" value="Genomic_DNA"/>
</dbReference>
<dbReference type="GO" id="GO:0008270">
    <property type="term" value="F:zinc ion binding"/>
    <property type="evidence" value="ECO:0007669"/>
    <property type="project" value="InterPro"/>
</dbReference>
<dbReference type="PANTHER" id="PTHR11022:SF41">
    <property type="entry name" value="PEPTIDOGLYCAN-RECOGNITION PROTEIN LC-RELATED"/>
    <property type="match status" value="1"/>
</dbReference>
<evidence type="ECO:0000259" key="4">
    <source>
        <dbReference type="SMART" id="SM00644"/>
    </source>
</evidence>
<protein>
    <submittedName>
        <fullName evidence="6">Endodeoxyribonuclease I</fullName>
    </submittedName>
</protein>
<keyword evidence="3" id="KW-0081">Bacteriolytic enzyme</keyword>
<dbReference type="SMART" id="SM00644">
    <property type="entry name" value="Ami_2"/>
    <property type="match status" value="1"/>
</dbReference>
<dbReference type="GO" id="GO:0008745">
    <property type="term" value="F:N-acetylmuramoyl-L-alanine amidase activity"/>
    <property type="evidence" value="ECO:0007669"/>
    <property type="project" value="InterPro"/>
</dbReference>
<dbReference type="InterPro" id="IPR006619">
    <property type="entry name" value="PGRP_domain_met/bac"/>
</dbReference>
<name>A0A8S5LQN4_9CAUD</name>
<dbReference type="GO" id="GO:0042742">
    <property type="term" value="P:defense response to bacterium"/>
    <property type="evidence" value="ECO:0007669"/>
    <property type="project" value="UniProtKB-KW"/>
</dbReference>
<dbReference type="GO" id="GO:0001897">
    <property type="term" value="P:symbiont-mediated cytolysis of host cell"/>
    <property type="evidence" value="ECO:0007669"/>
    <property type="project" value="UniProtKB-ARBA"/>
</dbReference>
<comment type="similarity">
    <text evidence="1">Belongs to the N-acetylmuramoyl-L-alanine amidase 2 family.</text>
</comment>
<accession>A0A8S5LQN4</accession>
<reference evidence="6" key="1">
    <citation type="journal article" date="2021" name="Proc. Natl. Acad. Sci. U.S.A.">
        <title>A Catalog of Tens of Thousands of Viruses from Human Metagenomes Reveals Hidden Associations with Chronic Diseases.</title>
        <authorList>
            <person name="Tisza M.J."/>
            <person name="Buck C.B."/>
        </authorList>
    </citation>
    <scope>NUCLEOTIDE SEQUENCE</scope>
    <source>
        <strain evidence="6">CtTC45</strain>
    </source>
</reference>
<evidence type="ECO:0000256" key="1">
    <source>
        <dbReference type="ARBA" id="ARBA00007553"/>
    </source>
</evidence>
<dbReference type="CDD" id="cd06583">
    <property type="entry name" value="PGRP"/>
    <property type="match status" value="1"/>
</dbReference>
<dbReference type="Gene3D" id="3.40.80.10">
    <property type="entry name" value="Peptidoglycan recognition protein-like"/>
    <property type="match status" value="1"/>
</dbReference>
<feature type="domain" description="Peptidoglycan recognition protein family" evidence="5">
    <location>
        <begin position="55"/>
        <end position="179"/>
    </location>
</feature>
<sequence>MLLLTQLQQALQIAKRHLHILRLTVINKRTFILYECSFFCAKIKERKIAMNIIEVAYKWHGGFTKRPRTDFIALHHAEAVKCTPQDIHSWHVSNGWTGIGYHFFVRKDGTIYRGRPLDVVGAHVQGMNSCSIGICAEGDYHTKEKTMPQAQKKSIIELCQYLKKNYYPNAKIVGHREIGDSNCPGRYYPLDEIKFAVAGGITVQAENPQKIALDKLVTKGIITDASQWVLTDFLTNAKAVRVLDLLSGGTWTSEKTNSSIHWAQPNVISLASKDGGSSDGTKVIEDIDGMVNKLNVWISKATLLALVDKLTGGTKEKYKNRKTDHWGRNFLDSLCDKGIITDVKYWDSDFESTVENGVFLVLCCNAFGL</sequence>
<dbReference type="GO" id="GO:0009253">
    <property type="term" value="P:peptidoglycan catabolic process"/>
    <property type="evidence" value="ECO:0007669"/>
    <property type="project" value="InterPro"/>
</dbReference>
<keyword evidence="2" id="KW-0929">Antimicrobial</keyword>
<dbReference type="SUPFAM" id="SSF55846">
    <property type="entry name" value="N-acetylmuramoyl-L-alanine amidase-like"/>
    <property type="match status" value="1"/>
</dbReference>
<dbReference type="PANTHER" id="PTHR11022">
    <property type="entry name" value="PEPTIDOGLYCAN RECOGNITION PROTEIN"/>
    <property type="match status" value="1"/>
</dbReference>
<evidence type="ECO:0000259" key="5">
    <source>
        <dbReference type="SMART" id="SM00701"/>
    </source>
</evidence>
<dbReference type="Pfam" id="PF01510">
    <property type="entry name" value="Amidase_2"/>
    <property type="match status" value="1"/>
</dbReference>
<dbReference type="InterPro" id="IPR036505">
    <property type="entry name" value="Amidase/PGRP_sf"/>
</dbReference>
<feature type="domain" description="N-acetylmuramoyl-L-alanine amidase" evidence="4">
    <location>
        <begin position="58"/>
        <end position="185"/>
    </location>
</feature>
<evidence type="ECO:0000313" key="6">
    <source>
        <dbReference type="EMBL" id="DAD72155.1"/>
    </source>
</evidence>
<dbReference type="InterPro" id="IPR015510">
    <property type="entry name" value="PGRP"/>
</dbReference>
<dbReference type="InterPro" id="IPR002502">
    <property type="entry name" value="Amidase_domain"/>
</dbReference>
<organism evidence="6">
    <name type="scientific">Siphoviridae sp. ctTC45</name>
    <dbReference type="NCBI Taxonomy" id="2827573"/>
    <lineage>
        <taxon>Viruses</taxon>
        <taxon>Duplodnaviria</taxon>
        <taxon>Heunggongvirae</taxon>
        <taxon>Uroviricota</taxon>
        <taxon>Caudoviricetes</taxon>
    </lineage>
</organism>
<dbReference type="SMART" id="SM00701">
    <property type="entry name" value="PGRP"/>
    <property type="match status" value="1"/>
</dbReference>
<evidence type="ECO:0000256" key="3">
    <source>
        <dbReference type="ARBA" id="ARBA00022638"/>
    </source>
</evidence>
<evidence type="ECO:0000256" key="2">
    <source>
        <dbReference type="ARBA" id="ARBA00022529"/>
    </source>
</evidence>
<proteinExistence type="inferred from homology"/>